<proteinExistence type="predicted"/>
<dbReference type="Pfam" id="PF07833">
    <property type="entry name" value="Cu_amine_oxidN1"/>
    <property type="match status" value="1"/>
</dbReference>
<evidence type="ECO:0000313" key="5">
    <source>
        <dbReference type="EMBL" id="MDQ0286802.1"/>
    </source>
</evidence>
<comment type="caution">
    <text evidence="5">The sequence shown here is derived from an EMBL/GenBank/DDBJ whole genome shotgun (WGS) entry which is preliminary data.</text>
</comment>
<dbReference type="Gene3D" id="3.30.457.10">
    <property type="entry name" value="Copper amine oxidase-like, N-terminal domain"/>
    <property type="match status" value="2"/>
</dbReference>
<evidence type="ECO:0000259" key="4">
    <source>
        <dbReference type="Pfam" id="PF07833"/>
    </source>
</evidence>
<keyword evidence="6" id="KW-1185">Reference proteome</keyword>
<dbReference type="InterPro" id="IPR012854">
    <property type="entry name" value="Cu_amine_oxidase-like_N"/>
</dbReference>
<reference evidence="5 6" key="1">
    <citation type="submission" date="2023-07" db="EMBL/GenBank/DDBJ databases">
        <title>Genomic Encyclopedia of Type Strains, Phase IV (KMG-IV): sequencing the most valuable type-strain genomes for metagenomic binning, comparative biology and taxonomic classification.</title>
        <authorList>
            <person name="Goeker M."/>
        </authorList>
    </citation>
    <scope>NUCLEOTIDE SEQUENCE [LARGE SCALE GENOMIC DNA]</scope>
    <source>
        <strain evidence="5 6">DSM 12396</strain>
    </source>
</reference>
<evidence type="ECO:0000313" key="6">
    <source>
        <dbReference type="Proteomes" id="UP001225644"/>
    </source>
</evidence>
<dbReference type="Pfam" id="PF04473">
    <property type="entry name" value="DUF553"/>
    <property type="match status" value="1"/>
</dbReference>
<evidence type="ECO:0000256" key="1">
    <source>
        <dbReference type="SAM" id="MobiDB-lite"/>
    </source>
</evidence>
<dbReference type="InterPro" id="IPR036582">
    <property type="entry name" value="Mao_N_sf"/>
</dbReference>
<feature type="chain" id="PRO_5047139204" description="Copper amine oxidase" evidence="2">
    <location>
        <begin position="26"/>
        <end position="435"/>
    </location>
</feature>
<dbReference type="RefSeq" id="WP_307402416.1">
    <property type="nucleotide sequence ID" value="NZ_JAUSUX010000014.1"/>
</dbReference>
<keyword evidence="2" id="KW-0732">Signal</keyword>
<feature type="region of interest" description="Disordered" evidence="1">
    <location>
        <begin position="148"/>
        <end position="172"/>
    </location>
</feature>
<evidence type="ECO:0008006" key="7">
    <source>
        <dbReference type="Google" id="ProtNLM"/>
    </source>
</evidence>
<dbReference type="SUPFAM" id="SSF55383">
    <property type="entry name" value="Copper amine oxidase, domain N"/>
    <property type="match status" value="2"/>
</dbReference>
<feature type="domain" description="Transglutaminase-like" evidence="3">
    <location>
        <begin position="267"/>
        <end position="386"/>
    </location>
</feature>
<dbReference type="InterPro" id="IPR007562">
    <property type="entry name" value="Transglutaminase-like_domain"/>
</dbReference>
<protein>
    <recommendedName>
        <fullName evidence="7">Copper amine oxidase</fullName>
    </recommendedName>
</protein>
<evidence type="ECO:0000256" key="2">
    <source>
        <dbReference type="SAM" id="SignalP"/>
    </source>
</evidence>
<sequence length="435" mass="47601">MSVPKRATFLLVFLFYLFTAVPAFASGSLTVFTIGSHIYTVDGQKRSMDVAPYTQNGRTFLPVRYVAMAIGISSDHILYQNGLITLLRGDTVVQLTVGSNVMLVNGKAVTMDVMVTTLHGRAMLPAAWVCRAFGTIPAWDGANHTLTIKELDPENPGNQGGSTGAANPDSGNSPVNAVPYDMAVIPQRSLFKVVPSLKYPPSVNTVGRDYQWRYNGIIYRWHVEIPSDLLDWDRKISGVVDTFYNSNGITQAIMLSSMSNGLKRLVASCSENAGGNFVPWVNESLNYTYAGVLAECLSQQARVDGYDYFHTAEFVQSFVGGAISYRVSSVPQLPAQTLVDAGNCKDKSILLAAILKNMGYKVALLFYPPPAGQTTGHMAVGIAFNNDEIPAGRTLWYYSYNDTKYYFAETTEPGWLIGQVSDEQLEKSGYVYPVS</sequence>
<feature type="domain" description="Copper amine oxidase-like N-terminal" evidence="4">
    <location>
        <begin position="40"/>
        <end position="148"/>
    </location>
</feature>
<feature type="signal peptide" evidence="2">
    <location>
        <begin position="1"/>
        <end position="25"/>
    </location>
</feature>
<gene>
    <name evidence="5" type="ORF">J2Z49_001919</name>
</gene>
<dbReference type="Proteomes" id="UP001225644">
    <property type="component" value="Unassembled WGS sequence"/>
</dbReference>
<dbReference type="EMBL" id="JAUSUX010000014">
    <property type="protein sequence ID" value="MDQ0286802.1"/>
    <property type="molecule type" value="Genomic_DNA"/>
</dbReference>
<accession>A0ABU0B247</accession>
<evidence type="ECO:0000259" key="3">
    <source>
        <dbReference type="Pfam" id="PF04473"/>
    </source>
</evidence>
<organism evidence="5 6">
    <name type="scientific">Desulfofundulus luciae</name>
    <dbReference type="NCBI Taxonomy" id="74702"/>
    <lineage>
        <taxon>Bacteria</taxon>
        <taxon>Bacillati</taxon>
        <taxon>Bacillota</taxon>
        <taxon>Clostridia</taxon>
        <taxon>Eubacteriales</taxon>
        <taxon>Peptococcaceae</taxon>
        <taxon>Desulfofundulus</taxon>
    </lineage>
</organism>
<name>A0ABU0B247_9FIRM</name>